<evidence type="ECO:0000313" key="1">
    <source>
        <dbReference type="EMBL" id="GAI04506.1"/>
    </source>
</evidence>
<organism evidence="1">
    <name type="scientific">marine sediment metagenome</name>
    <dbReference type="NCBI Taxonomy" id="412755"/>
    <lineage>
        <taxon>unclassified sequences</taxon>
        <taxon>metagenomes</taxon>
        <taxon>ecological metagenomes</taxon>
    </lineage>
</organism>
<sequence>KSATVKVQPRSELANKEKFNLWTGTGQVLFTPSVSGDKITFEVAVEEKGNYKIEALVTAGSDYGKFTVKINETEALITQPITKVSSAGKYSVVRKKSLFFDAKNVLSHDDANGVKDSIAGSHVVQRISFGVIELNESTVSISFIAEEVEDENSLIGVDQFMLTRKKK</sequence>
<dbReference type="AlphaFoldDB" id="X1LF93"/>
<feature type="non-terminal residue" evidence="1">
    <location>
        <position position="1"/>
    </location>
</feature>
<proteinExistence type="predicted"/>
<reference evidence="1" key="1">
    <citation type="journal article" date="2014" name="Front. Microbiol.">
        <title>High frequency of phylogenetically diverse reductive dehalogenase-homologous genes in deep subseafloor sedimentary metagenomes.</title>
        <authorList>
            <person name="Kawai M."/>
            <person name="Futagami T."/>
            <person name="Toyoda A."/>
            <person name="Takaki Y."/>
            <person name="Nishi S."/>
            <person name="Hori S."/>
            <person name="Arai W."/>
            <person name="Tsubouchi T."/>
            <person name="Morono Y."/>
            <person name="Uchiyama I."/>
            <person name="Ito T."/>
            <person name="Fujiyama A."/>
            <person name="Inagaki F."/>
            <person name="Takami H."/>
        </authorList>
    </citation>
    <scope>NUCLEOTIDE SEQUENCE</scope>
    <source>
        <strain evidence="1">Expedition CK06-06</strain>
    </source>
</reference>
<accession>X1LF93</accession>
<gene>
    <name evidence="1" type="ORF">S06H3_19237</name>
</gene>
<comment type="caution">
    <text evidence="1">The sequence shown here is derived from an EMBL/GenBank/DDBJ whole genome shotgun (WGS) entry which is preliminary data.</text>
</comment>
<protein>
    <submittedName>
        <fullName evidence="1">Uncharacterized protein</fullName>
    </submittedName>
</protein>
<name>X1LF93_9ZZZZ</name>
<dbReference type="Gene3D" id="2.60.120.260">
    <property type="entry name" value="Galactose-binding domain-like"/>
    <property type="match status" value="1"/>
</dbReference>
<dbReference type="EMBL" id="BARV01009828">
    <property type="protein sequence ID" value="GAI04506.1"/>
    <property type="molecule type" value="Genomic_DNA"/>
</dbReference>